<sequence>MATTPRLGTWQPHTADERLDRIESLAMINQLAVRYALSLDSRNMDALVDLFVADVRVGKTETGRAALHRWYSVAMREPKTSVHLVANHIVDFDDADHAHGIVYCHDELERPEQGNWETGKLQYWDTYVREDGEWYFQRRKFHRWYLTDPRVGPQVGGGVNDGSDPLRAGVLPDSFPTWAPFWAASAAE</sequence>
<organism evidence="4">
    <name type="scientific">freshwater metagenome</name>
    <dbReference type="NCBI Taxonomy" id="449393"/>
    <lineage>
        <taxon>unclassified sequences</taxon>
        <taxon>metagenomes</taxon>
        <taxon>ecological metagenomes</taxon>
    </lineage>
</organism>
<dbReference type="EMBL" id="CAFBIY010000268">
    <property type="protein sequence ID" value="CAB4853495.1"/>
    <property type="molecule type" value="Genomic_DNA"/>
</dbReference>
<dbReference type="EMBL" id="CAFBOL010000045">
    <property type="protein sequence ID" value="CAB4994962.1"/>
    <property type="molecule type" value="Genomic_DNA"/>
</dbReference>
<dbReference type="EMBL" id="CAFBMT010000049">
    <property type="protein sequence ID" value="CAB4960829.1"/>
    <property type="molecule type" value="Genomic_DNA"/>
</dbReference>
<evidence type="ECO:0000259" key="1">
    <source>
        <dbReference type="Pfam" id="PF13577"/>
    </source>
</evidence>
<evidence type="ECO:0000313" key="4">
    <source>
        <dbReference type="EMBL" id="CAB4811902.1"/>
    </source>
</evidence>
<dbReference type="InterPro" id="IPR032710">
    <property type="entry name" value="NTF2-like_dom_sf"/>
</dbReference>
<dbReference type="InterPro" id="IPR037401">
    <property type="entry name" value="SnoaL-like"/>
</dbReference>
<evidence type="ECO:0000313" key="6">
    <source>
        <dbReference type="EMBL" id="CAB4960829.1"/>
    </source>
</evidence>
<evidence type="ECO:0000313" key="3">
    <source>
        <dbReference type="EMBL" id="CAB4744158.1"/>
    </source>
</evidence>
<dbReference type="Pfam" id="PF13577">
    <property type="entry name" value="SnoaL_4"/>
    <property type="match status" value="1"/>
</dbReference>
<dbReference type="Gene3D" id="3.10.450.50">
    <property type="match status" value="1"/>
</dbReference>
<dbReference type="AlphaFoldDB" id="A0A6J6YR24"/>
<evidence type="ECO:0000313" key="5">
    <source>
        <dbReference type="EMBL" id="CAB4853495.1"/>
    </source>
</evidence>
<protein>
    <submittedName>
        <fullName evidence="4">Unannotated protein</fullName>
    </submittedName>
</protein>
<accession>A0A6J6YR24</accession>
<dbReference type="EMBL" id="CAFAAV010000045">
    <property type="protein sequence ID" value="CAB4811902.1"/>
    <property type="molecule type" value="Genomic_DNA"/>
</dbReference>
<proteinExistence type="predicted"/>
<evidence type="ECO:0000313" key="2">
    <source>
        <dbReference type="EMBL" id="CAB4365533.1"/>
    </source>
</evidence>
<gene>
    <name evidence="3" type="ORF">UFOPK2656_03121</name>
    <name evidence="4" type="ORF">UFOPK3099_00799</name>
    <name evidence="5" type="ORF">UFOPK3267_03027</name>
    <name evidence="6" type="ORF">UFOPK3651_03504</name>
    <name evidence="7" type="ORF">UFOPK3931_01730</name>
    <name evidence="2" type="ORF">UFOPK4189_03276</name>
</gene>
<dbReference type="EMBL" id="CAEZYF010000030">
    <property type="protein sequence ID" value="CAB4744158.1"/>
    <property type="molecule type" value="Genomic_DNA"/>
</dbReference>
<reference evidence="4" key="1">
    <citation type="submission" date="2020-05" db="EMBL/GenBank/DDBJ databases">
        <authorList>
            <person name="Chiriac C."/>
            <person name="Salcher M."/>
            <person name="Ghai R."/>
            <person name="Kavagutti S V."/>
        </authorList>
    </citation>
    <scope>NUCLEOTIDE SEQUENCE</scope>
</reference>
<evidence type="ECO:0000313" key="7">
    <source>
        <dbReference type="EMBL" id="CAB4994962.1"/>
    </source>
</evidence>
<dbReference type="SUPFAM" id="SSF54427">
    <property type="entry name" value="NTF2-like"/>
    <property type="match status" value="1"/>
</dbReference>
<name>A0A6J6YR24_9ZZZZ</name>
<dbReference type="CDD" id="cd00531">
    <property type="entry name" value="NTF2_like"/>
    <property type="match status" value="1"/>
</dbReference>
<dbReference type="EMBL" id="CAESGF010000035">
    <property type="protein sequence ID" value="CAB4365533.1"/>
    <property type="molecule type" value="Genomic_DNA"/>
</dbReference>
<feature type="domain" description="SnoaL-like" evidence="1">
    <location>
        <begin position="21"/>
        <end position="140"/>
    </location>
</feature>